<dbReference type="InterPro" id="IPR027417">
    <property type="entry name" value="P-loop_NTPase"/>
</dbReference>
<reference evidence="12 13" key="1">
    <citation type="submission" date="2017-09" db="EMBL/GenBank/DDBJ databases">
        <title>Genome sequencing of Besnoitia besnoiti strain Bb-Ger1.</title>
        <authorList>
            <person name="Schares G."/>
            <person name="Venepally P."/>
            <person name="Lorenzi H.A."/>
        </authorList>
    </citation>
    <scope>NUCLEOTIDE SEQUENCE [LARGE SCALE GENOMIC DNA]</scope>
    <source>
        <strain evidence="12 13">Bb-Ger1</strain>
    </source>
</reference>
<dbReference type="SUPFAM" id="SSF52540">
    <property type="entry name" value="P-loop containing nucleoside triphosphate hydrolases"/>
    <property type="match status" value="1"/>
</dbReference>
<dbReference type="SMART" id="SM00487">
    <property type="entry name" value="DEXDc"/>
    <property type="match status" value="1"/>
</dbReference>
<evidence type="ECO:0000256" key="7">
    <source>
        <dbReference type="RuleBase" id="RU000492"/>
    </source>
</evidence>
<dbReference type="PROSITE" id="PS00039">
    <property type="entry name" value="DEAD_ATP_HELICASE"/>
    <property type="match status" value="1"/>
</dbReference>
<feature type="domain" description="DEAD-box RNA helicase Q" evidence="11">
    <location>
        <begin position="137"/>
        <end position="165"/>
    </location>
</feature>
<dbReference type="GO" id="GO:0005524">
    <property type="term" value="F:ATP binding"/>
    <property type="evidence" value="ECO:0007669"/>
    <property type="project" value="UniProtKB-KW"/>
</dbReference>
<dbReference type="InterPro" id="IPR014001">
    <property type="entry name" value="Helicase_ATP-bd"/>
</dbReference>
<dbReference type="PANTHER" id="PTHR47958">
    <property type="entry name" value="ATP-DEPENDENT RNA HELICASE DBP3"/>
    <property type="match status" value="1"/>
</dbReference>
<dbReference type="Proteomes" id="UP000224006">
    <property type="component" value="Chromosome II"/>
</dbReference>
<dbReference type="GO" id="GO:0016787">
    <property type="term" value="F:hydrolase activity"/>
    <property type="evidence" value="ECO:0007669"/>
    <property type="project" value="UniProtKB-KW"/>
</dbReference>
<evidence type="ECO:0000259" key="9">
    <source>
        <dbReference type="PROSITE" id="PS51192"/>
    </source>
</evidence>
<dbReference type="Gene3D" id="3.40.50.300">
    <property type="entry name" value="P-loop containing nucleotide triphosphate hydrolases"/>
    <property type="match status" value="2"/>
</dbReference>
<evidence type="ECO:0000256" key="1">
    <source>
        <dbReference type="ARBA" id="ARBA00012552"/>
    </source>
</evidence>
<keyword evidence="5 7" id="KW-0067">ATP-binding</keyword>
<proteinExistence type="inferred from homology"/>
<dbReference type="CDD" id="cd17966">
    <property type="entry name" value="DEADc_DDX5_DDX17"/>
    <property type="match status" value="1"/>
</dbReference>
<name>A0A2A9MMZ6_BESBE</name>
<dbReference type="FunFam" id="3.40.50.300:FF:000079">
    <property type="entry name" value="probable ATP-dependent RNA helicase DDX17"/>
    <property type="match status" value="1"/>
</dbReference>
<accession>A0A2A9MMZ6</accession>
<evidence type="ECO:0000256" key="4">
    <source>
        <dbReference type="ARBA" id="ARBA00022806"/>
    </source>
</evidence>
<dbReference type="VEuPathDB" id="ToxoDB:BESB_036610"/>
<dbReference type="InterPro" id="IPR000629">
    <property type="entry name" value="RNA-helicase_DEAD-box_CS"/>
</dbReference>
<dbReference type="FunFam" id="3.40.50.300:FF:000008">
    <property type="entry name" value="ATP-dependent RNA helicase RhlB"/>
    <property type="match status" value="1"/>
</dbReference>
<dbReference type="GeneID" id="40308642"/>
<evidence type="ECO:0000259" key="11">
    <source>
        <dbReference type="PROSITE" id="PS51195"/>
    </source>
</evidence>
<protein>
    <recommendedName>
        <fullName evidence="1">RNA helicase</fullName>
        <ecNumber evidence="1">3.6.4.13</ecNumber>
    </recommendedName>
</protein>
<dbReference type="SMART" id="SM00490">
    <property type="entry name" value="HELICc"/>
    <property type="match status" value="1"/>
</dbReference>
<dbReference type="CDD" id="cd18787">
    <property type="entry name" value="SF2_C_DEAD"/>
    <property type="match status" value="1"/>
</dbReference>
<evidence type="ECO:0000256" key="6">
    <source>
        <dbReference type="PROSITE-ProRule" id="PRU00552"/>
    </source>
</evidence>
<dbReference type="PROSITE" id="PS51195">
    <property type="entry name" value="Q_MOTIF"/>
    <property type="match status" value="1"/>
</dbReference>
<sequence length="559" mass="60647">MYGGYGASSGGGYGSGSTGTYGYGASSSGYVGGGYGGAYGDGGYGGGGYGASSYGGGMYGGGRPSGGGVGMGGYGSDSLGSRLQRVDWKAVDLVPFEKNFYVEHPAVVNMSTEEAERIRRANEITIVHGQNVPKPVPTFEYTSFPSYILDVINQTGFQKPTAIQVQGWPIALSGRDMIGIAETGSGKTLAFLLPAIVHINAQPYLNKGDGPIVLILAPTRELVEQIRSQCRTFAGPSKIHHAVAYGGVPKRPQIMELERGAEICVACPGRLIDFLESNITNLRRVTYLVLDEADRMLDMGFEPQIRKIVSQIRPDRQTLMWSATWPKEVQNLARDLCKEEPVHINVGSLDLKACHNIKQEVMVLQEYEKRGQLMSLLRRIMDGSKILIFAETKRGADNLTRDMRVEGWPALSLHGDKKQEERTWVLDEFKNGRNPIMVATDVASRGLDVKDIRHVINYDMPNQIEDYIHRIGRTGRAGTKGCAYTFFTPDKSRLARDLVRVLREANQPVPSELESMGSYSSSGSGRRWGGGGGRGGGRGGFRSGGFGGPNALPLGSRPY</sequence>
<gene>
    <name evidence="12" type="ORF">BESB_036610</name>
</gene>
<dbReference type="PROSITE" id="PS51192">
    <property type="entry name" value="HELICASE_ATP_BIND_1"/>
    <property type="match status" value="1"/>
</dbReference>
<dbReference type="AlphaFoldDB" id="A0A2A9MMZ6"/>
<dbReference type="GO" id="GO:0003676">
    <property type="term" value="F:nucleic acid binding"/>
    <property type="evidence" value="ECO:0007669"/>
    <property type="project" value="InterPro"/>
</dbReference>
<evidence type="ECO:0000256" key="5">
    <source>
        <dbReference type="ARBA" id="ARBA00022840"/>
    </source>
</evidence>
<dbReference type="RefSeq" id="XP_029221212.1">
    <property type="nucleotide sequence ID" value="XM_029362247.1"/>
</dbReference>
<evidence type="ECO:0000256" key="2">
    <source>
        <dbReference type="ARBA" id="ARBA00022741"/>
    </source>
</evidence>
<evidence type="ECO:0000256" key="3">
    <source>
        <dbReference type="ARBA" id="ARBA00022801"/>
    </source>
</evidence>
<dbReference type="OrthoDB" id="196131at2759"/>
<dbReference type="KEGG" id="bbes:BESB_036610"/>
<organism evidence="12 13">
    <name type="scientific">Besnoitia besnoiti</name>
    <name type="common">Apicomplexan protozoan</name>
    <dbReference type="NCBI Taxonomy" id="94643"/>
    <lineage>
        <taxon>Eukaryota</taxon>
        <taxon>Sar</taxon>
        <taxon>Alveolata</taxon>
        <taxon>Apicomplexa</taxon>
        <taxon>Conoidasida</taxon>
        <taxon>Coccidia</taxon>
        <taxon>Eucoccidiorida</taxon>
        <taxon>Eimeriorina</taxon>
        <taxon>Sarcocystidae</taxon>
        <taxon>Besnoitia</taxon>
    </lineage>
</organism>
<dbReference type="GO" id="GO:0003724">
    <property type="term" value="F:RNA helicase activity"/>
    <property type="evidence" value="ECO:0007669"/>
    <property type="project" value="UniProtKB-EC"/>
</dbReference>
<dbReference type="InterPro" id="IPR001650">
    <property type="entry name" value="Helicase_C-like"/>
</dbReference>
<keyword evidence="3 7" id="KW-0378">Hydrolase</keyword>
<dbReference type="PROSITE" id="PS51194">
    <property type="entry name" value="HELICASE_CTER"/>
    <property type="match status" value="1"/>
</dbReference>
<dbReference type="Pfam" id="PF00270">
    <property type="entry name" value="DEAD"/>
    <property type="match status" value="1"/>
</dbReference>
<evidence type="ECO:0000259" key="10">
    <source>
        <dbReference type="PROSITE" id="PS51194"/>
    </source>
</evidence>
<comment type="similarity">
    <text evidence="7">Belongs to the DEAD box helicase family.</text>
</comment>
<dbReference type="Pfam" id="PF00271">
    <property type="entry name" value="Helicase_C"/>
    <property type="match status" value="1"/>
</dbReference>
<keyword evidence="13" id="KW-1185">Reference proteome</keyword>
<feature type="domain" description="Helicase C-terminal" evidence="10">
    <location>
        <begin position="372"/>
        <end position="517"/>
    </location>
</feature>
<keyword evidence="2 7" id="KW-0547">Nucleotide-binding</keyword>
<evidence type="ECO:0000256" key="8">
    <source>
        <dbReference type="SAM" id="MobiDB-lite"/>
    </source>
</evidence>
<dbReference type="STRING" id="94643.A0A2A9MMZ6"/>
<dbReference type="EC" id="3.6.4.13" evidence="1"/>
<evidence type="ECO:0000313" key="13">
    <source>
        <dbReference type="Proteomes" id="UP000224006"/>
    </source>
</evidence>
<evidence type="ECO:0000313" key="12">
    <source>
        <dbReference type="EMBL" id="PFH37203.1"/>
    </source>
</evidence>
<comment type="caution">
    <text evidence="12">The sequence shown here is derived from an EMBL/GenBank/DDBJ whole genome shotgun (WGS) entry which is preliminary data.</text>
</comment>
<dbReference type="InterPro" id="IPR011545">
    <property type="entry name" value="DEAD/DEAH_box_helicase_dom"/>
</dbReference>
<feature type="compositionally biased region" description="Gly residues" evidence="8">
    <location>
        <begin position="526"/>
        <end position="548"/>
    </location>
</feature>
<feature type="region of interest" description="Disordered" evidence="8">
    <location>
        <begin position="509"/>
        <end position="559"/>
    </location>
</feature>
<feature type="short sequence motif" description="Q motif" evidence="6">
    <location>
        <begin position="137"/>
        <end position="165"/>
    </location>
</feature>
<dbReference type="InterPro" id="IPR014014">
    <property type="entry name" value="RNA_helicase_DEAD_Q_motif"/>
</dbReference>
<feature type="domain" description="Helicase ATP-binding" evidence="9">
    <location>
        <begin position="168"/>
        <end position="343"/>
    </location>
</feature>
<keyword evidence="4 7" id="KW-0347">Helicase</keyword>
<dbReference type="EMBL" id="NWUJ01000002">
    <property type="protein sequence ID" value="PFH37203.1"/>
    <property type="molecule type" value="Genomic_DNA"/>
</dbReference>